<evidence type="ECO:0000313" key="2">
    <source>
        <dbReference type="EMBL" id="KAF2825680.1"/>
    </source>
</evidence>
<feature type="region of interest" description="Disordered" evidence="1">
    <location>
        <begin position="1"/>
        <end position="254"/>
    </location>
</feature>
<evidence type="ECO:0000313" key="3">
    <source>
        <dbReference type="Proteomes" id="UP000799424"/>
    </source>
</evidence>
<feature type="compositionally biased region" description="Low complexity" evidence="1">
    <location>
        <begin position="1"/>
        <end position="17"/>
    </location>
</feature>
<dbReference type="EMBL" id="MU006227">
    <property type="protein sequence ID" value="KAF2825680.1"/>
    <property type="molecule type" value="Genomic_DNA"/>
</dbReference>
<feature type="region of interest" description="Disordered" evidence="1">
    <location>
        <begin position="371"/>
        <end position="426"/>
    </location>
</feature>
<dbReference type="Proteomes" id="UP000799424">
    <property type="component" value="Unassembled WGS sequence"/>
</dbReference>
<feature type="compositionally biased region" description="Basic and acidic residues" evidence="1">
    <location>
        <begin position="119"/>
        <end position="136"/>
    </location>
</feature>
<sequence>MATKPSSTGPNPTTSTPAKQARSRKTTTQNADVGRAGSAGGIVLEKEKEAKSKSTPIAKPTPTKDATSEEASTANKTPRRKPRKLNKEPAAPSTPASTTPKASATTVKSVEPPTTTEIEALKSRVRGLEAKVEELYKTGSLERPSGRSPRRRGKGRKGSSQQQVPTLSSTKATVDDNDDVEEIGRGNGDDEQDEEEGVEELVRLEGELEVARQDLAAVRPRDKRSSSNQTYAEEDVEDIPRDAPGVESNNSNRHVTLSGSYRIPLPASVSVDDVKHIQSGVSAAQNVARGFLEQRRAAAAVKPSPSTTTSTSAPQAKKTTKPRPAPKSVSSSIEIAEVNQEGKQSWSDWIGGYSVAISRAVKNIEHEAAVESQRVGAGNTPGPGSAAKKAGAGAKRSAGSGGAKKTGARPGVKTKLSGELVDGLMN</sequence>
<gene>
    <name evidence="2" type="ORF">CC86DRAFT_370612</name>
</gene>
<protein>
    <submittedName>
        <fullName evidence="2">Uncharacterized protein</fullName>
    </submittedName>
</protein>
<feature type="compositionally biased region" description="Basic and acidic residues" evidence="1">
    <location>
        <begin position="200"/>
        <end position="212"/>
    </location>
</feature>
<reference evidence="2" key="1">
    <citation type="journal article" date="2020" name="Stud. Mycol.">
        <title>101 Dothideomycetes genomes: a test case for predicting lifestyles and emergence of pathogens.</title>
        <authorList>
            <person name="Haridas S."/>
            <person name="Albert R."/>
            <person name="Binder M."/>
            <person name="Bloem J."/>
            <person name="Labutti K."/>
            <person name="Salamov A."/>
            <person name="Andreopoulos B."/>
            <person name="Baker S."/>
            <person name="Barry K."/>
            <person name="Bills G."/>
            <person name="Bluhm B."/>
            <person name="Cannon C."/>
            <person name="Castanera R."/>
            <person name="Culley D."/>
            <person name="Daum C."/>
            <person name="Ezra D."/>
            <person name="Gonzalez J."/>
            <person name="Henrissat B."/>
            <person name="Kuo A."/>
            <person name="Liang C."/>
            <person name="Lipzen A."/>
            <person name="Lutzoni F."/>
            <person name="Magnuson J."/>
            <person name="Mondo S."/>
            <person name="Nolan M."/>
            <person name="Ohm R."/>
            <person name="Pangilinan J."/>
            <person name="Park H.-J."/>
            <person name="Ramirez L."/>
            <person name="Alfaro M."/>
            <person name="Sun H."/>
            <person name="Tritt A."/>
            <person name="Yoshinaga Y."/>
            <person name="Zwiers L.-H."/>
            <person name="Turgeon B."/>
            <person name="Goodwin S."/>
            <person name="Spatafora J."/>
            <person name="Crous P."/>
            <person name="Grigoriev I."/>
        </authorList>
    </citation>
    <scope>NUCLEOTIDE SEQUENCE</scope>
    <source>
        <strain evidence="2">CBS 113818</strain>
    </source>
</reference>
<organism evidence="2 3">
    <name type="scientific">Ophiobolus disseminans</name>
    <dbReference type="NCBI Taxonomy" id="1469910"/>
    <lineage>
        <taxon>Eukaryota</taxon>
        <taxon>Fungi</taxon>
        <taxon>Dikarya</taxon>
        <taxon>Ascomycota</taxon>
        <taxon>Pezizomycotina</taxon>
        <taxon>Dothideomycetes</taxon>
        <taxon>Pleosporomycetidae</taxon>
        <taxon>Pleosporales</taxon>
        <taxon>Pleosporineae</taxon>
        <taxon>Phaeosphaeriaceae</taxon>
        <taxon>Ophiobolus</taxon>
    </lineage>
</organism>
<accession>A0A6A6ZX94</accession>
<feature type="compositionally biased region" description="Basic residues" evidence="1">
    <location>
        <begin position="148"/>
        <end position="157"/>
    </location>
</feature>
<feature type="compositionally biased region" description="Low complexity" evidence="1">
    <location>
        <begin position="380"/>
        <end position="398"/>
    </location>
</feature>
<proteinExistence type="predicted"/>
<keyword evidence="3" id="KW-1185">Reference proteome</keyword>
<evidence type="ECO:0000256" key="1">
    <source>
        <dbReference type="SAM" id="MobiDB-lite"/>
    </source>
</evidence>
<feature type="compositionally biased region" description="Polar residues" evidence="1">
    <location>
        <begin position="161"/>
        <end position="172"/>
    </location>
</feature>
<feature type="region of interest" description="Disordered" evidence="1">
    <location>
        <begin position="295"/>
        <end position="334"/>
    </location>
</feature>
<dbReference type="OrthoDB" id="3946385at2759"/>
<feature type="compositionally biased region" description="Low complexity" evidence="1">
    <location>
        <begin position="89"/>
        <end position="109"/>
    </location>
</feature>
<dbReference type="AlphaFoldDB" id="A0A6A6ZX94"/>
<feature type="compositionally biased region" description="Acidic residues" evidence="1">
    <location>
        <begin position="189"/>
        <end position="199"/>
    </location>
</feature>
<name>A0A6A6ZX94_9PLEO</name>
<feature type="compositionally biased region" description="Low complexity" evidence="1">
    <location>
        <begin position="297"/>
        <end position="317"/>
    </location>
</feature>